<dbReference type="InterPro" id="IPR012037">
    <property type="entry name" value="Alpha/beta-hydrolase_fam"/>
</dbReference>
<evidence type="ECO:0000313" key="4">
    <source>
        <dbReference type="EMBL" id="KAA5544711.1"/>
    </source>
</evidence>
<name>A0A5M6DAZ0_9BACT</name>
<keyword evidence="1" id="KW-1133">Transmembrane helix</keyword>
<evidence type="ECO:0008006" key="6">
    <source>
        <dbReference type="Google" id="ProtNLM"/>
    </source>
</evidence>
<feature type="transmembrane region" description="Helical" evidence="1">
    <location>
        <begin position="121"/>
        <end position="147"/>
    </location>
</feature>
<gene>
    <name evidence="4" type="ORF">FYK55_10130</name>
</gene>
<evidence type="ECO:0000256" key="1">
    <source>
        <dbReference type="SAM" id="Phobius"/>
    </source>
</evidence>
<keyword evidence="1" id="KW-0812">Transmembrane</keyword>
<feature type="transmembrane region" description="Helical" evidence="1">
    <location>
        <begin position="40"/>
        <end position="60"/>
    </location>
</feature>
<dbReference type="AlphaFoldDB" id="A0A5M6DAZ0"/>
<feature type="domain" description="Alpha/beta-hydrolase N-terminal" evidence="3">
    <location>
        <begin position="1"/>
        <end position="198"/>
    </location>
</feature>
<dbReference type="InterPro" id="IPR027787">
    <property type="entry name" value="Alpha/beta-hydrolase_catalytic"/>
</dbReference>
<dbReference type="EMBL" id="VWOX01000004">
    <property type="protein sequence ID" value="KAA5544711.1"/>
    <property type="molecule type" value="Genomic_DNA"/>
</dbReference>
<feature type="transmembrane region" description="Helical" evidence="1">
    <location>
        <begin position="80"/>
        <end position="109"/>
    </location>
</feature>
<keyword evidence="5" id="KW-1185">Reference proteome</keyword>
<feature type="domain" description="Alpha/beta-hydrolase catalytic" evidence="2">
    <location>
        <begin position="215"/>
        <end position="502"/>
    </location>
</feature>
<comment type="caution">
    <text evidence="4">The sequence shown here is derived from an EMBL/GenBank/DDBJ whole genome shotgun (WGS) entry which is preliminary data.</text>
</comment>
<accession>A0A5M6DAZ0</accession>
<keyword evidence="1" id="KW-0472">Membrane</keyword>
<dbReference type="Proteomes" id="UP000324479">
    <property type="component" value="Unassembled WGS sequence"/>
</dbReference>
<reference evidence="4 5" key="1">
    <citation type="submission" date="2019-08" db="EMBL/GenBank/DDBJ databases">
        <authorList>
            <person name="Dhanesh K."/>
            <person name="Kumar G."/>
            <person name="Sasikala C."/>
            <person name="Venkata Ramana C."/>
        </authorList>
    </citation>
    <scope>NUCLEOTIDE SEQUENCE [LARGE SCALE GENOMIC DNA]</scope>
    <source>
        <strain evidence="4 5">JC645</strain>
    </source>
</reference>
<evidence type="ECO:0000259" key="3">
    <source>
        <dbReference type="Pfam" id="PF15420"/>
    </source>
</evidence>
<evidence type="ECO:0000259" key="2">
    <source>
        <dbReference type="Pfam" id="PF10081"/>
    </source>
</evidence>
<feature type="transmembrane region" description="Helical" evidence="1">
    <location>
        <begin position="6"/>
        <end position="28"/>
    </location>
</feature>
<dbReference type="PIRSF" id="PIRSF007542">
    <property type="entry name" value="UCP007542"/>
    <property type="match status" value="1"/>
</dbReference>
<proteinExistence type="predicted"/>
<protein>
    <recommendedName>
        <fullName evidence="6">Alpha/beta-hydrolase family protein</fullName>
    </recommendedName>
</protein>
<dbReference type="InterPro" id="IPR027788">
    <property type="entry name" value="Alpha/beta-hydrolase_N_dom"/>
</dbReference>
<dbReference type="Pfam" id="PF15420">
    <property type="entry name" value="Abhydrolase_9_N"/>
    <property type="match status" value="1"/>
</dbReference>
<evidence type="ECO:0000313" key="5">
    <source>
        <dbReference type="Proteomes" id="UP000324479"/>
    </source>
</evidence>
<sequence>MVQGLLSGFALAFGYGVGVLLVIAYLFFELPAPRRKLEFYAKRVTVVLVAIIFVVCLWHMTYWQNSIRELMDMPPLQSAYPIRTAVLAVVFGVLLITVGRTFVSFCVWMSEKLNWFLPRRVAVSLGVVIVGLGTLFVVNGVVARFLLKIADAASLRADELIEEGWEKPADPMACGSSQSLVSWQSIGRQGKKFLLEGPTEQGIEEFWDGSGVSPIRVYVGMRSRSTPEERARLALQELKRVNAFDRSVLIVATPTGTGWLDPGAVDTVEYLHRGDTAIVCTQYSYMPSWLTILVDPTRSVRSARCLFDEIYDYWKTLPKDNRPRLYLHGLSLGSLGSEVSANLYTIFEDPIQGAVWSGPPFPSSQWSAVVQARNEDSPAWLPRYEDGALLRFTSQENMLDTGKRWGSIRSVYIQYASDPMVFFSPDLWRRKPEWLVGERGPDVSPHLTWYPLVTFLQVAFDLPMATSVPIGYGHNYSPKSYLDAWIAVTRPDDWSEEHRHRLLELMNGPVDEPDDGNG</sequence>
<dbReference type="Pfam" id="PF10081">
    <property type="entry name" value="Abhydrolase_9"/>
    <property type="match status" value="1"/>
</dbReference>
<organism evidence="4 5">
    <name type="scientific">Roseiconus nitratireducens</name>
    <dbReference type="NCBI Taxonomy" id="2605748"/>
    <lineage>
        <taxon>Bacteria</taxon>
        <taxon>Pseudomonadati</taxon>
        <taxon>Planctomycetota</taxon>
        <taxon>Planctomycetia</taxon>
        <taxon>Pirellulales</taxon>
        <taxon>Pirellulaceae</taxon>
        <taxon>Roseiconus</taxon>
    </lineage>
</organism>